<gene>
    <name evidence="2" type="ORF">Q9L58_006127</name>
</gene>
<name>A0ABR3GG52_9PEZI</name>
<feature type="compositionally biased region" description="Basic and acidic residues" evidence="1">
    <location>
        <begin position="19"/>
        <end position="28"/>
    </location>
</feature>
<keyword evidence="3" id="KW-1185">Reference proteome</keyword>
<dbReference type="Proteomes" id="UP001447188">
    <property type="component" value="Unassembled WGS sequence"/>
</dbReference>
<dbReference type="EMBL" id="JBBBZM010000081">
    <property type="protein sequence ID" value="KAL0634933.1"/>
    <property type="molecule type" value="Genomic_DNA"/>
</dbReference>
<evidence type="ECO:0000313" key="3">
    <source>
        <dbReference type="Proteomes" id="UP001447188"/>
    </source>
</evidence>
<evidence type="ECO:0008006" key="4">
    <source>
        <dbReference type="Google" id="ProtNLM"/>
    </source>
</evidence>
<dbReference type="InterPro" id="IPR022025">
    <property type="entry name" value="Amidoligase_2"/>
</dbReference>
<reference evidence="2 3" key="1">
    <citation type="submission" date="2024-02" db="EMBL/GenBank/DDBJ databases">
        <title>Discinaceae phylogenomics.</title>
        <authorList>
            <person name="Dirks A.C."/>
            <person name="James T.Y."/>
        </authorList>
    </citation>
    <scope>NUCLEOTIDE SEQUENCE [LARGE SCALE GENOMIC DNA]</scope>
    <source>
        <strain evidence="2 3">ACD0624</strain>
    </source>
</reference>
<dbReference type="Pfam" id="PF12224">
    <property type="entry name" value="Amidoligase_2"/>
    <property type="match status" value="1"/>
</dbReference>
<dbReference type="PANTHER" id="PTHR36847">
    <property type="entry name" value="AMIDOLIGASE ENZYME"/>
    <property type="match status" value="1"/>
</dbReference>
<accession>A0ABR3GG52</accession>
<organism evidence="2 3">
    <name type="scientific">Discina gigas</name>
    <dbReference type="NCBI Taxonomy" id="1032678"/>
    <lineage>
        <taxon>Eukaryota</taxon>
        <taxon>Fungi</taxon>
        <taxon>Dikarya</taxon>
        <taxon>Ascomycota</taxon>
        <taxon>Pezizomycotina</taxon>
        <taxon>Pezizomycetes</taxon>
        <taxon>Pezizales</taxon>
        <taxon>Discinaceae</taxon>
        <taxon>Discina</taxon>
    </lineage>
</organism>
<evidence type="ECO:0000313" key="2">
    <source>
        <dbReference type="EMBL" id="KAL0634933.1"/>
    </source>
</evidence>
<feature type="region of interest" description="Disordered" evidence="1">
    <location>
        <begin position="1"/>
        <end position="28"/>
    </location>
</feature>
<evidence type="ECO:0000256" key="1">
    <source>
        <dbReference type="SAM" id="MobiDB-lite"/>
    </source>
</evidence>
<comment type="caution">
    <text evidence="2">The sequence shown here is derived from an EMBL/GenBank/DDBJ whole genome shotgun (WGS) entry which is preliminary data.</text>
</comment>
<proteinExistence type="predicted"/>
<sequence>MEQGPEGPADCGGSSADGYDWHDPESWKDGQGIEEEIYKPAECTSYTLLRDGDLTNKETPADSGLAERAVASTVSADAGIPKLIPRLNDPYCVPVPIENITIGVELEFIVTDILPGPVRQLFNRVAQALMPLATRLDTTVISGESQVQGNSRERLKAFQVHSDLSIRTEDNKAILRQTQNWRTGGLRTAKGVEIATPILRHRQWESVIPEMSQIVREGFQVAFNGSTGLHVHVGIGRDYQLQDLRRIAKAIVLFETAMNKYHPVCRNPSTPEMNSHILACRDSLPLKGLSDIEMMRKLDSVQETYDLFSTMQSMVSLALYSPTSYHRGYRYNLSSVCRYGTVEFRQAVGTTDGHRTVEWINRTIKFVTSAIATPDEVFNEWGVTGVLDPAIYRRFGVPPPSED</sequence>
<protein>
    <recommendedName>
        <fullName evidence="4">Amidoligase enzyme</fullName>
    </recommendedName>
</protein>
<dbReference type="PANTHER" id="PTHR36847:SF1">
    <property type="entry name" value="AMIDOLIGASE ENZYME"/>
    <property type="match status" value="1"/>
</dbReference>